<organism evidence="2 3">
    <name type="scientific">Tribolium castaneum</name>
    <name type="common">Red flour beetle</name>
    <dbReference type="NCBI Taxonomy" id="7070"/>
    <lineage>
        <taxon>Eukaryota</taxon>
        <taxon>Metazoa</taxon>
        <taxon>Ecdysozoa</taxon>
        <taxon>Arthropoda</taxon>
        <taxon>Hexapoda</taxon>
        <taxon>Insecta</taxon>
        <taxon>Pterygota</taxon>
        <taxon>Neoptera</taxon>
        <taxon>Endopterygota</taxon>
        <taxon>Coleoptera</taxon>
        <taxon>Polyphaga</taxon>
        <taxon>Cucujiformia</taxon>
        <taxon>Tenebrionidae</taxon>
        <taxon>Tenebrionidae incertae sedis</taxon>
        <taxon>Tribolium</taxon>
    </lineage>
</organism>
<gene>
    <name evidence="2" type="primary">AUGUSTUS-3.0.2_04372</name>
    <name evidence="2" type="ORF">TcasGA2_TC004372</name>
</gene>
<dbReference type="eggNOG" id="KOG3765">
    <property type="taxonomic scope" value="Eukaryota"/>
</dbReference>
<dbReference type="OrthoDB" id="9974378at2759"/>
<dbReference type="KEGG" id="tca:659754"/>
<reference evidence="2 3" key="1">
    <citation type="journal article" date="2008" name="Nature">
        <title>The genome of the model beetle and pest Tribolium castaneum.</title>
        <authorList>
            <consortium name="Tribolium Genome Sequencing Consortium"/>
            <person name="Richards S."/>
            <person name="Gibbs R.A."/>
            <person name="Weinstock G.M."/>
            <person name="Brown S.J."/>
            <person name="Denell R."/>
            <person name="Beeman R.W."/>
            <person name="Gibbs R."/>
            <person name="Beeman R.W."/>
            <person name="Brown S.J."/>
            <person name="Bucher G."/>
            <person name="Friedrich M."/>
            <person name="Grimmelikhuijzen C.J."/>
            <person name="Klingler M."/>
            <person name="Lorenzen M."/>
            <person name="Richards S."/>
            <person name="Roth S."/>
            <person name="Schroder R."/>
            <person name="Tautz D."/>
            <person name="Zdobnov E.M."/>
            <person name="Muzny D."/>
            <person name="Gibbs R.A."/>
            <person name="Weinstock G.M."/>
            <person name="Attaway T."/>
            <person name="Bell S."/>
            <person name="Buhay C.J."/>
            <person name="Chandrabose M.N."/>
            <person name="Chavez D."/>
            <person name="Clerk-Blankenburg K.P."/>
            <person name="Cree A."/>
            <person name="Dao M."/>
            <person name="Davis C."/>
            <person name="Chacko J."/>
            <person name="Dinh H."/>
            <person name="Dugan-Rocha S."/>
            <person name="Fowler G."/>
            <person name="Garner T.T."/>
            <person name="Garnes J."/>
            <person name="Gnirke A."/>
            <person name="Hawes A."/>
            <person name="Hernandez J."/>
            <person name="Hines S."/>
            <person name="Holder M."/>
            <person name="Hume J."/>
            <person name="Jhangiani S.N."/>
            <person name="Joshi V."/>
            <person name="Khan Z.M."/>
            <person name="Jackson L."/>
            <person name="Kovar C."/>
            <person name="Kowis A."/>
            <person name="Lee S."/>
            <person name="Lewis L.R."/>
            <person name="Margolis J."/>
            <person name="Morgan M."/>
            <person name="Nazareth L.V."/>
            <person name="Nguyen N."/>
            <person name="Okwuonu G."/>
            <person name="Parker D."/>
            <person name="Richards S."/>
            <person name="Ruiz S.J."/>
            <person name="Santibanez J."/>
            <person name="Savard J."/>
            <person name="Scherer S.E."/>
            <person name="Schneider B."/>
            <person name="Sodergren E."/>
            <person name="Tautz D."/>
            <person name="Vattahil S."/>
            <person name="Villasana D."/>
            <person name="White C.S."/>
            <person name="Wright R."/>
            <person name="Park Y."/>
            <person name="Beeman R.W."/>
            <person name="Lord J."/>
            <person name="Oppert B."/>
            <person name="Lorenzen M."/>
            <person name="Brown S."/>
            <person name="Wang L."/>
            <person name="Savard J."/>
            <person name="Tautz D."/>
            <person name="Richards S."/>
            <person name="Weinstock G."/>
            <person name="Gibbs R.A."/>
            <person name="Liu Y."/>
            <person name="Worley K."/>
            <person name="Weinstock G."/>
            <person name="Elsik C.G."/>
            <person name="Reese J.T."/>
            <person name="Elhaik E."/>
            <person name="Landan G."/>
            <person name="Graur D."/>
            <person name="Arensburger P."/>
            <person name="Atkinson P."/>
            <person name="Beeman R.W."/>
            <person name="Beidler J."/>
            <person name="Brown S.J."/>
            <person name="Demuth J.P."/>
            <person name="Drury D.W."/>
            <person name="Du Y.Z."/>
            <person name="Fujiwara H."/>
            <person name="Lorenzen M."/>
            <person name="Maselli V."/>
            <person name="Osanai M."/>
            <person name="Park Y."/>
            <person name="Robertson H.M."/>
            <person name="Tu Z."/>
            <person name="Wang J.J."/>
            <person name="Wang S."/>
            <person name="Richards S."/>
            <person name="Song H."/>
            <person name="Zhang L."/>
            <person name="Sodergren E."/>
            <person name="Werner D."/>
            <person name="Stanke M."/>
            <person name="Morgenstern B."/>
            <person name="Solovyev V."/>
            <person name="Kosarev P."/>
            <person name="Brown G."/>
            <person name="Chen H.C."/>
            <person name="Ermolaeva O."/>
            <person name="Hlavina W."/>
            <person name="Kapustin Y."/>
            <person name="Kiryutin B."/>
            <person name="Kitts P."/>
            <person name="Maglott D."/>
            <person name="Pruitt K."/>
            <person name="Sapojnikov V."/>
            <person name="Souvorov A."/>
            <person name="Mackey A.J."/>
            <person name="Waterhouse R.M."/>
            <person name="Wyder S."/>
            <person name="Zdobnov E.M."/>
            <person name="Zdobnov E.M."/>
            <person name="Wyder S."/>
            <person name="Kriventseva E.V."/>
            <person name="Kadowaki T."/>
            <person name="Bork P."/>
            <person name="Aranda M."/>
            <person name="Bao R."/>
            <person name="Beermann A."/>
            <person name="Berns N."/>
            <person name="Bolognesi R."/>
            <person name="Bonneton F."/>
            <person name="Bopp D."/>
            <person name="Brown S.J."/>
            <person name="Bucher G."/>
            <person name="Butts T."/>
            <person name="Chaumot A."/>
            <person name="Denell R.E."/>
            <person name="Ferrier D.E."/>
            <person name="Friedrich M."/>
            <person name="Gordon C.M."/>
            <person name="Jindra M."/>
            <person name="Klingler M."/>
            <person name="Lan Q."/>
            <person name="Lattorff H.M."/>
            <person name="Laudet V."/>
            <person name="von Levetsow C."/>
            <person name="Liu Z."/>
            <person name="Lutz R."/>
            <person name="Lynch J.A."/>
            <person name="da Fonseca R.N."/>
            <person name="Posnien N."/>
            <person name="Reuter R."/>
            <person name="Roth S."/>
            <person name="Savard J."/>
            <person name="Schinko J.B."/>
            <person name="Schmitt C."/>
            <person name="Schoppmeier M."/>
            <person name="Schroder R."/>
            <person name="Shippy T.D."/>
            <person name="Simonnet F."/>
            <person name="Marques-Souza H."/>
            <person name="Tautz D."/>
            <person name="Tomoyasu Y."/>
            <person name="Trauner J."/>
            <person name="Van der Zee M."/>
            <person name="Vervoort M."/>
            <person name="Wittkopp N."/>
            <person name="Wimmer E.A."/>
            <person name="Yang X."/>
            <person name="Jones A.K."/>
            <person name="Sattelle D.B."/>
            <person name="Ebert P.R."/>
            <person name="Nelson D."/>
            <person name="Scott J.G."/>
            <person name="Beeman R.W."/>
            <person name="Muthukrishnan S."/>
            <person name="Kramer K.J."/>
            <person name="Arakane Y."/>
            <person name="Beeman R.W."/>
            <person name="Zhu Q."/>
            <person name="Hogenkamp D."/>
            <person name="Dixit R."/>
            <person name="Oppert B."/>
            <person name="Jiang H."/>
            <person name="Zou Z."/>
            <person name="Marshall J."/>
            <person name="Elpidina E."/>
            <person name="Vinokurov K."/>
            <person name="Oppert C."/>
            <person name="Zou Z."/>
            <person name="Evans J."/>
            <person name="Lu Z."/>
            <person name="Zhao P."/>
            <person name="Sumathipala N."/>
            <person name="Altincicek B."/>
            <person name="Vilcinskas A."/>
            <person name="Williams M."/>
            <person name="Hultmark D."/>
            <person name="Hetru C."/>
            <person name="Jiang H."/>
            <person name="Grimmelikhuijzen C.J."/>
            <person name="Hauser F."/>
            <person name="Cazzamali G."/>
            <person name="Williamson M."/>
            <person name="Park Y."/>
            <person name="Li B."/>
            <person name="Tanaka Y."/>
            <person name="Predel R."/>
            <person name="Neupert S."/>
            <person name="Schachtner J."/>
            <person name="Verleyen P."/>
            <person name="Raible F."/>
            <person name="Bork P."/>
            <person name="Friedrich M."/>
            <person name="Walden K.K."/>
            <person name="Robertson H.M."/>
            <person name="Angeli S."/>
            <person name="Foret S."/>
            <person name="Bucher G."/>
            <person name="Schuetz S."/>
            <person name="Maleszka R."/>
            <person name="Wimmer E.A."/>
            <person name="Beeman R.W."/>
            <person name="Lorenzen M."/>
            <person name="Tomoyasu Y."/>
            <person name="Miller S.C."/>
            <person name="Grossmann D."/>
            <person name="Bucher G."/>
        </authorList>
    </citation>
    <scope>NUCLEOTIDE SEQUENCE [LARGE SCALE GENOMIC DNA]</scope>
    <source>
        <strain evidence="2 3">Georgia GA2</strain>
    </source>
</reference>
<dbReference type="Proteomes" id="UP000007266">
    <property type="component" value="Linkage group 10"/>
</dbReference>
<reference evidence="2 3" key="2">
    <citation type="journal article" date="2010" name="Nucleic Acids Res.">
        <title>BeetleBase in 2010: revisions to provide comprehensive genomic information for Tribolium castaneum.</title>
        <authorList>
            <person name="Kim H.S."/>
            <person name="Murphy T."/>
            <person name="Xia J."/>
            <person name="Caragea D."/>
            <person name="Park Y."/>
            <person name="Beeman R.W."/>
            <person name="Lorenzen M.D."/>
            <person name="Butcher S."/>
            <person name="Manak J.R."/>
            <person name="Brown S.J."/>
        </authorList>
    </citation>
    <scope>GENOME REANNOTATION</scope>
    <source>
        <strain evidence="2 3">Georgia GA2</strain>
    </source>
</reference>
<dbReference type="HOGENOM" id="CLU_019238_0_0_1"/>
<evidence type="ECO:0000313" key="3">
    <source>
        <dbReference type="Proteomes" id="UP000007266"/>
    </source>
</evidence>
<sequence length="405" mass="47353">MFVSHKLFPIFIVSFTLLLIFLIVTSGDDHVENFSEILDKVKKITQCFDKPIETQIVQNGQFWVLNNYIKASERFKCHESVTITTQGDFTFLENLPILVERWKGPISVALYAPGTDFKHTIDSIRYLRRCNSPLIAKFVTFHIFFDLEHVPKKIFQPEEGFDCDRKNPPYHTKTTYKTSQNLLYPINVARNIARKMSQTHFILPLDIELFPNPDFIPKFLSMIARNQPPLDRPNPRVFPLPVFEIESGQKLPDNKTQLRKLLSKNLAIPFHEKICPTCHNIPEFANWMKTRETPNLGVFHVGKRNGRFFHWEPIFVGTNTDPWYDERLSWEGKKDKMTQGYVLCVQDYDFMILDNAFLVHKPGIKTRNRDSERRKKIVKKTKEIIEGRILPQLGHLFGTRDGCNI</sequence>
<dbReference type="PANTHER" id="PTHR47412">
    <property type="entry name" value="FI01434P-RELATED"/>
    <property type="match status" value="1"/>
</dbReference>
<protein>
    <submittedName>
        <fullName evidence="2">N-acetyllactosaminide beta-1,3-N-acetylglucosaminyltransferase-like Protein</fullName>
    </submittedName>
</protein>
<feature type="signal peptide" evidence="1">
    <location>
        <begin position="1"/>
        <end position="27"/>
    </location>
</feature>
<dbReference type="AlphaFoldDB" id="D6X532"/>
<dbReference type="PhylomeDB" id="D6X532"/>
<accession>D6X532</accession>
<evidence type="ECO:0000313" key="2">
    <source>
        <dbReference type="EMBL" id="EEZ97185.1"/>
    </source>
</evidence>
<dbReference type="PANTHER" id="PTHR47412:SF1">
    <property type="entry name" value="FI01434P-RELATED"/>
    <property type="match status" value="1"/>
</dbReference>
<name>D6X532_TRICA</name>
<feature type="chain" id="PRO_5003090322" evidence="1">
    <location>
        <begin position="28"/>
        <end position="405"/>
    </location>
</feature>
<keyword evidence="3" id="KW-1185">Reference proteome</keyword>
<dbReference type="OMA" id="MYKVQAN"/>
<evidence type="ECO:0000256" key="1">
    <source>
        <dbReference type="SAM" id="SignalP"/>
    </source>
</evidence>
<keyword evidence="1" id="KW-0732">Signal</keyword>
<dbReference type="Pfam" id="PF13896">
    <property type="entry name" value="Glyco_transf_49"/>
    <property type="match status" value="1"/>
</dbReference>
<proteinExistence type="predicted"/>
<dbReference type="EMBL" id="KQ971382">
    <property type="protein sequence ID" value="EEZ97185.1"/>
    <property type="molecule type" value="Genomic_DNA"/>
</dbReference>